<dbReference type="AlphaFoldDB" id="A0A510WSQ3"/>
<dbReference type="RefSeq" id="WP_057827501.1">
    <property type="nucleotide sequence ID" value="NZ_BAAACL010000017.1"/>
</dbReference>
<dbReference type="InterPro" id="IPR009785">
    <property type="entry name" value="Prophage_Lj928_Orf309"/>
</dbReference>
<organism evidence="2 3">
    <name type="scientific">Ligilactobacillus aviarius</name>
    <dbReference type="NCBI Taxonomy" id="1606"/>
    <lineage>
        <taxon>Bacteria</taxon>
        <taxon>Bacillati</taxon>
        <taxon>Bacillota</taxon>
        <taxon>Bacilli</taxon>
        <taxon>Lactobacillales</taxon>
        <taxon>Lactobacillaceae</taxon>
        <taxon>Ligilactobacillus</taxon>
    </lineage>
</organism>
<keyword evidence="3" id="KW-1185">Reference proteome</keyword>
<evidence type="ECO:0000313" key="2">
    <source>
        <dbReference type="EMBL" id="GEK42248.1"/>
    </source>
</evidence>
<proteinExistence type="predicted"/>
<sequence>MTNELTETTINVEMGTPEIKITNKEKLDALVNAVVKKYSGIVVTKDTLKECKKTLTELRKLSKELNAKRLEKQREYETPVKKFKSQIDAYINQINDVISDIKQGTDEFEEKRKVEKQTAIQNLINEMAVNYGVDPETIEIDKKWLNKSITMKKVAEEISNKMKEQQRLDDDWKIIKKYAQDKGMLADHYQTYIGVFSAFEIEKMIDEDADKKAAQEREAVKEKQLDSTIDKETGEIKQAIQQVTFTIKGTEEQLNEVASYLKNSGVEIVSASNRETVIGG</sequence>
<name>A0A510WSQ3_9LACO</name>
<feature type="coiled-coil region" evidence="1">
    <location>
        <begin position="48"/>
        <end position="78"/>
    </location>
</feature>
<dbReference type="Pfam" id="PF07083">
    <property type="entry name" value="DUF1351"/>
    <property type="match status" value="1"/>
</dbReference>
<dbReference type="GeneID" id="29933887"/>
<keyword evidence="1" id="KW-0175">Coiled coil</keyword>
<dbReference type="EMBL" id="BJUI01000016">
    <property type="protein sequence ID" value="GEK42248.1"/>
    <property type="molecule type" value="Genomic_DNA"/>
</dbReference>
<comment type="caution">
    <text evidence="2">The sequence shown here is derived from an EMBL/GenBank/DDBJ whole genome shotgun (WGS) entry which is preliminary data.</text>
</comment>
<evidence type="ECO:0008006" key="4">
    <source>
        <dbReference type="Google" id="ProtNLM"/>
    </source>
</evidence>
<dbReference type="Proteomes" id="UP000321722">
    <property type="component" value="Unassembled WGS sequence"/>
</dbReference>
<accession>A0A510WSQ3</accession>
<protein>
    <recommendedName>
        <fullName evidence="4">DUF1351 domain-containing protein</fullName>
    </recommendedName>
</protein>
<gene>
    <name evidence="2" type="ORF">LAV01_10800</name>
</gene>
<reference evidence="2 3" key="1">
    <citation type="submission" date="2019-07" db="EMBL/GenBank/DDBJ databases">
        <title>Whole genome shotgun sequence of Lactobacillus aviarius subsp. aviarius NBRC 102162.</title>
        <authorList>
            <person name="Hosoyama A."/>
            <person name="Uohara A."/>
            <person name="Ohji S."/>
            <person name="Ichikawa N."/>
        </authorList>
    </citation>
    <scope>NUCLEOTIDE SEQUENCE [LARGE SCALE GENOMIC DNA]</scope>
    <source>
        <strain evidence="2 3">NBRC 102162</strain>
    </source>
</reference>
<evidence type="ECO:0000256" key="1">
    <source>
        <dbReference type="SAM" id="Coils"/>
    </source>
</evidence>
<evidence type="ECO:0000313" key="3">
    <source>
        <dbReference type="Proteomes" id="UP000321722"/>
    </source>
</evidence>